<gene>
    <name evidence="1" type="ORF">D3H65_24455</name>
</gene>
<name>A0A3B7MV98_9BACT</name>
<evidence type="ECO:0000313" key="1">
    <source>
        <dbReference type="EMBL" id="AXY76946.1"/>
    </source>
</evidence>
<dbReference type="OrthoDB" id="645138at2"/>
<protein>
    <submittedName>
        <fullName evidence="1">Uncharacterized protein</fullName>
    </submittedName>
</protein>
<organism evidence="1 2">
    <name type="scientific">Paraflavitalea soli</name>
    <dbReference type="NCBI Taxonomy" id="2315862"/>
    <lineage>
        <taxon>Bacteria</taxon>
        <taxon>Pseudomonadati</taxon>
        <taxon>Bacteroidota</taxon>
        <taxon>Chitinophagia</taxon>
        <taxon>Chitinophagales</taxon>
        <taxon>Chitinophagaceae</taxon>
        <taxon>Paraflavitalea</taxon>
    </lineage>
</organism>
<dbReference type="Proteomes" id="UP000263900">
    <property type="component" value="Chromosome"/>
</dbReference>
<keyword evidence="2" id="KW-1185">Reference proteome</keyword>
<sequence length="423" mass="46550">MARYVSNIEIHGSIGGQTYFTNAYGKQVKEKGSPSAHAMKYGANFLNTRRNAAEFGRAAAASKLFRQAMGPVLAGVNNQRLSSRMTGWLHDVIMGDRVHDKGERTMSAGDFSGLAGFEFHVDRELNDVLPFNTGNHLCREAGKVKIDIPAFRLRKKKSIPAEATHYRLVSCLLTIDFDKRKFTRDIQEGPLCVMGRAAGAGFCVEQEIPPVDAQGCFWLVGISFYQLVGETVKLVKGGTMRVVEWIGKGNEASRQEGNEEEIMVTEIEKGPEPLLIDATGHGRQGLPASADHEDAAFVLPFKGRLTRRANNKNGALLNAYERAGSGSDEVILHNKTIKNEKITAKAACSIQCGMSARPKRKRNKCADCISRYSPQKLVRDPWMLTGTEALCRTVFGDHGVGLVARGKWRVVLKGSRRCLGLRI</sequence>
<dbReference type="AlphaFoldDB" id="A0A3B7MV98"/>
<accession>A0A3B7MV98</accession>
<dbReference type="KEGG" id="pseg:D3H65_24455"/>
<proteinExistence type="predicted"/>
<dbReference type="RefSeq" id="WP_119052823.1">
    <property type="nucleotide sequence ID" value="NZ_CP032157.1"/>
</dbReference>
<reference evidence="1 2" key="1">
    <citation type="submission" date="2018-09" db="EMBL/GenBank/DDBJ databases">
        <title>Genome sequencing of strain 6GH32-13.</title>
        <authorList>
            <person name="Weon H.-Y."/>
            <person name="Heo J."/>
            <person name="Kwon S.-W."/>
        </authorList>
    </citation>
    <scope>NUCLEOTIDE SEQUENCE [LARGE SCALE GENOMIC DNA]</scope>
    <source>
        <strain evidence="1 2">5GH32-13</strain>
    </source>
</reference>
<dbReference type="EMBL" id="CP032157">
    <property type="protein sequence ID" value="AXY76946.1"/>
    <property type="molecule type" value="Genomic_DNA"/>
</dbReference>
<evidence type="ECO:0000313" key="2">
    <source>
        <dbReference type="Proteomes" id="UP000263900"/>
    </source>
</evidence>